<dbReference type="CDD" id="cd03196">
    <property type="entry name" value="GST_C_5"/>
    <property type="match status" value="1"/>
</dbReference>
<keyword evidence="4" id="KW-1185">Reference proteome</keyword>
<evidence type="ECO:0000313" key="4">
    <source>
        <dbReference type="Proteomes" id="UP001315686"/>
    </source>
</evidence>
<dbReference type="GO" id="GO:0005737">
    <property type="term" value="C:cytoplasm"/>
    <property type="evidence" value="ECO:0007669"/>
    <property type="project" value="TreeGrafter"/>
</dbReference>
<evidence type="ECO:0000259" key="1">
    <source>
        <dbReference type="PROSITE" id="PS50404"/>
    </source>
</evidence>
<dbReference type="InterPro" id="IPR036249">
    <property type="entry name" value="Thioredoxin-like_sf"/>
</dbReference>
<dbReference type="InterPro" id="IPR050983">
    <property type="entry name" value="GST_Omega/HSP26"/>
</dbReference>
<dbReference type="PROSITE" id="PS50405">
    <property type="entry name" value="GST_CTER"/>
    <property type="match status" value="1"/>
</dbReference>
<dbReference type="InterPro" id="IPR004045">
    <property type="entry name" value="Glutathione_S-Trfase_N"/>
</dbReference>
<dbReference type="Proteomes" id="UP001315686">
    <property type="component" value="Unassembled WGS sequence"/>
</dbReference>
<dbReference type="Gene3D" id="1.20.1050.10">
    <property type="match status" value="1"/>
</dbReference>
<name>A0AAP2CQA2_9RHOB</name>
<feature type="domain" description="GST N-terminal" evidence="1">
    <location>
        <begin position="1"/>
        <end position="79"/>
    </location>
</feature>
<feature type="domain" description="GST C-terminal" evidence="2">
    <location>
        <begin position="54"/>
        <end position="199"/>
    </location>
</feature>
<proteinExistence type="predicted"/>
<dbReference type="RefSeq" id="WP_327794092.1">
    <property type="nucleotide sequence ID" value="NZ_JADQAZ010000002.1"/>
</dbReference>
<gene>
    <name evidence="3" type="ORF">IV417_10750</name>
</gene>
<dbReference type="PROSITE" id="PS50404">
    <property type="entry name" value="GST_NTER"/>
    <property type="match status" value="1"/>
</dbReference>
<dbReference type="AlphaFoldDB" id="A0AAP2CQA2"/>
<evidence type="ECO:0000313" key="3">
    <source>
        <dbReference type="EMBL" id="MBT0957870.1"/>
    </source>
</evidence>
<dbReference type="PANTHER" id="PTHR43968">
    <property type="match status" value="1"/>
</dbReference>
<dbReference type="InterPro" id="IPR040079">
    <property type="entry name" value="Glutathione_S-Trfase"/>
</dbReference>
<comment type="caution">
    <text evidence="3">The sequence shown here is derived from an EMBL/GenBank/DDBJ whole genome shotgun (WGS) entry which is preliminary data.</text>
</comment>
<dbReference type="Gene3D" id="3.40.30.10">
    <property type="entry name" value="Glutaredoxin"/>
    <property type="match status" value="1"/>
</dbReference>
<dbReference type="PANTHER" id="PTHR43968:SF6">
    <property type="entry name" value="GLUTATHIONE S-TRANSFERASE OMEGA"/>
    <property type="match status" value="1"/>
</dbReference>
<evidence type="ECO:0000259" key="2">
    <source>
        <dbReference type="PROSITE" id="PS50405"/>
    </source>
</evidence>
<organism evidence="3 4">
    <name type="scientific">Harenicola maris</name>
    <dbReference type="NCBI Taxonomy" id="2841044"/>
    <lineage>
        <taxon>Bacteria</taxon>
        <taxon>Pseudomonadati</taxon>
        <taxon>Pseudomonadota</taxon>
        <taxon>Alphaproteobacteria</taxon>
        <taxon>Rhodobacterales</taxon>
        <taxon>Paracoccaceae</taxon>
        <taxon>Harenicola</taxon>
    </lineage>
</organism>
<accession>A0AAP2CQA2</accession>
<dbReference type="Pfam" id="PF13417">
    <property type="entry name" value="GST_N_3"/>
    <property type="match status" value="1"/>
</dbReference>
<dbReference type="SUPFAM" id="SSF47616">
    <property type="entry name" value="GST C-terminal domain-like"/>
    <property type="match status" value="1"/>
</dbReference>
<dbReference type="EMBL" id="JADQAZ010000002">
    <property type="protein sequence ID" value="MBT0957870.1"/>
    <property type="molecule type" value="Genomic_DNA"/>
</dbReference>
<protein>
    <submittedName>
        <fullName evidence="3">Glutathione S-transferase</fullName>
    </submittedName>
</protein>
<sequence length="202" mass="23042">MTPILWTFRRCPYAIRARLAVAASGLTVEHREILLRDKPEAFRNASPTATVPCLETDNGSIDESLDIMLWALRQSDPEHWLEMPAEGMDLIAATDGPFKTALDRTKYHTRHDTTADAERPAAMPHLQALNARLAATPYLFGDTPRLADMAILPFVRQFAHIDRAWFDAQDWPHLIRWLDAFLASPRFTQQMIKRPLWRAQAA</sequence>
<dbReference type="Pfam" id="PF13410">
    <property type="entry name" value="GST_C_2"/>
    <property type="match status" value="1"/>
</dbReference>
<dbReference type="InterPro" id="IPR010987">
    <property type="entry name" value="Glutathione-S-Trfase_C-like"/>
</dbReference>
<dbReference type="SFLD" id="SFLDS00019">
    <property type="entry name" value="Glutathione_Transferase_(cytos"/>
    <property type="match status" value="1"/>
</dbReference>
<dbReference type="SUPFAM" id="SSF52833">
    <property type="entry name" value="Thioredoxin-like"/>
    <property type="match status" value="1"/>
</dbReference>
<dbReference type="InterPro" id="IPR036282">
    <property type="entry name" value="Glutathione-S-Trfase_C_sf"/>
</dbReference>
<reference evidence="3 4" key="1">
    <citation type="journal article" date="2021" name="Arch. Microbiol.">
        <title>Harenicola maris gen. nov., sp. nov. isolated from the Sea of Japan shallow sediments.</title>
        <authorList>
            <person name="Romanenko L.A."/>
            <person name="Kurilenko V.V."/>
            <person name="Chernysheva N.Y."/>
            <person name="Tekutyeva L.A."/>
            <person name="Velansky P.V."/>
            <person name="Svetashev V.I."/>
            <person name="Isaeva M.P."/>
        </authorList>
    </citation>
    <scope>NUCLEOTIDE SEQUENCE [LARGE SCALE GENOMIC DNA]</scope>
    <source>
        <strain evidence="3 4">KMM 3653</strain>
    </source>
</reference>